<evidence type="ECO:0000259" key="1">
    <source>
        <dbReference type="PROSITE" id="PS50943"/>
    </source>
</evidence>
<dbReference type="Pfam" id="PF01381">
    <property type="entry name" value="HTH_3"/>
    <property type="match status" value="1"/>
</dbReference>
<dbReference type="GO" id="GO:0003677">
    <property type="term" value="F:DNA binding"/>
    <property type="evidence" value="ECO:0007669"/>
    <property type="project" value="InterPro"/>
</dbReference>
<accession>A0A6J5SD81</accession>
<dbReference type="InterPro" id="IPR010982">
    <property type="entry name" value="Lambda_DNA-bd_dom_sf"/>
</dbReference>
<dbReference type="PROSITE" id="PS50943">
    <property type="entry name" value="HTH_CROC1"/>
    <property type="match status" value="1"/>
</dbReference>
<organism evidence="2">
    <name type="scientific">uncultured Caudovirales phage</name>
    <dbReference type="NCBI Taxonomy" id="2100421"/>
    <lineage>
        <taxon>Viruses</taxon>
        <taxon>Duplodnaviria</taxon>
        <taxon>Heunggongvirae</taxon>
        <taxon>Uroviricota</taxon>
        <taxon>Caudoviricetes</taxon>
        <taxon>Peduoviridae</taxon>
        <taxon>Maltschvirus</taxon>
        <taxon>Maltschvirus maltsch</taxon>
    </lineage>
</organism>
<feature type="domain" description="HTH cro/C1-type" evidence="1">
    <location>
        <begin position="12"/>
        <end position="66"/>
    </location>
</feature>
<name>A0A6J5SD81_9CAUD</name>
<dbReference type="SMART" id="SM00530">
    <property type="entry name" value="HTH_XRE"/>
    <property type="match status" value="1"/>
</dbReference>
<dbReference type="SUPFAM" id="SSF47413">
    <property type="entry name" value="lambda repressor-like DNA-binding domains"/>
    <property type="match status" value="1"/>
</dbReference>
<reference evidence="2" key="1">
    <citation type="submission" date="2020-05" db="EMBL/GenBank/DDBJ databases">
        <authorList>
            <person name="Chiriac C."/>
            <person name="Salcher M."/>
            <person name="Ghai R."/>
            <person name="Kavagutti S V."/>
        </authorList>
    </citation>
    <scope>NUCLEOTIDE SEQUENCE</scope>
</reference>
<sequence>MDDLKKISGDRIRAFRKMKRLTLEKFAEPLSIKYGTVSDYERGKALASESVIREIEQHYRLNRKWYETGEGEMLLPADPDPYPNGADKWKRHVNQIPQDHVAETNEELYSEEYREMLKITKNHPIARLALLEIIKLSEEDQLKYYQKAKAAAQSMNNGLKVNVSAEKPTT</sequence>
<dbReference type="InterPro" id="IPR001387">
    <property type="entry name" value="Cro/C1-type_HTH"/>
</dbReference>
<dbReference type="CDD" id="cd00093">
    <property type="entry name" value="HTH_XRE"/>
    <property type="match status" value="1"/>
</dbReference>
<dbReference type="EMBL" id="LR797377">
    <property type="protein sequence ID" value="CAB4211787.1"/>
    <property type="molecule type" value="Genomic_DNA"/>
</dbReference>
<evidence type="ECO:0000313" key="2">
    <source>
        <dbReference type="EMBL" id="CAB4211787.1"/>
    </source>
</evidence>
<protein>
    <submittedName>
        <fullName evidence="2">HTH_XRE domain containing protein</fullName>
    </submittedName>
</protein>
<gene>
    <name evidence="2" type="ORF">UFOVP1419_24</name>
</gene>
<dbReference type="Gene3D" id="1.10.260.40">
    <property type="entry name" value="lambda repressor-like DNA-binding domains"/>
    <property type="match status" value="1"/>
</dbReference>
<proteinExistence type="predicted"/>